<dbReference type="EMBL" id="WTQQ01000239">
    <property type="protein sequence ID" value="MWR89753.1"/>
    <property type="molecule type" value="Genomic_DNA"/>
</dbReference>
<evidence type="ECO:0000313" key="2">
    <source>
        <dbReference type="EMBL" id="MWR89753.1"/>
    </source>
</evidence>
<dbReference type="AlphaFoldDB" id="A0A6N8NIA7"/>
<dbReference type="EMBL" id="WTRC01000014">
    <property type="protein sequence ID" value="MWT19838.1"/>
    <property type="molecule type" value="Genomic_DNA"/>
</dbReference>
<name>A0A6N8NIA7_ECOLX</name>
<evidence type="ECO:0000313" key="6">
    <source>
        <dbReference type="Proteomes" id="UP000462410"/>
    </source>
</evidence>
<evidence type="ECO:0000313" key="3">
    <source>
        <dbReference type="EMBL" id="MWT19838.1"/>
    </source>
</evidence>
<gene>
    <name evidence="3" type="ORF">GP965_02605</name>
    <name evidence="1" type="ORF">GP975_16615</name>
    <name evidence="2" type="ORF">GP979_15845</name>
</gene>
<dbReference type="RefSeq" id="WP_143359959.1">
    <property type="nucleotide sequence ID" value="NZ_CASDMH010000027.1"/>
</dbReference>
<dbReference type="EMBL" id="WTQT01000407">
    <property type="protein sequence ID" value="MWR39649.1"/>
    <property type="molecule type" value="Genomic_DNA"/>
</dbReference>
<comment type="caution">
    <text evidence="2">The sequence shown here is derived from an EMBL/GenBank/DDBJ whole genome shotgun (WGS) entry which is preliminary data.</text>
</comment>
<dbReference type="Proteomes" id="UP000460875">
    <property type="component" value="Unassembled WGS sequence"/>
</dbReference>
<evidence type="ECO:0000313" key="4">
    <source>
        <dbReference type="Proteomes" id="UP000436482"/>
    </source>
</evidence>
<dbReference type="Proteomes" id="UP000436482">
    <property type="component" value="Unassembled WGS sequence"/>
</dbReference>
<proteinExistence type="predicted"/>
<organism evidence="2 4">
    <name type="scientific">Escherichia coli</name>
    <dbReference type="NCBI Taxonomy" id="562"/>
    <lineage>
        <taxon>Bacteria</taxon>
        <taxon>Pseudomonadati</taxon>
        <taxon>Pseudomonadota</taxon>
        <taxon>Gammaproteobacteria</taxon>
        <taxon>Enterobacterales</taxon>
        <taxon>Enterobacteriaceae</taxon>
        <taxon>Escherichia</taxon>
    </lineage>
</organism>
<evidence type="ECO:0000313" key="1">
    <source>
        <dbReference type="EMBL" id="MWR39649.1"/>
    </source>
</evidence>
<evidence type="ECO:0000313" key="5">
    <source>
        <dbReference type="Proteomes" id="UP000460875"/>
    </source>
</evidence>
<accession>A0A6N8NIA7</accession>
<dbReference type="Proteomes" id="UP000462410">
    <property type="component" value="Unassembled WGS sequence"/>
</dbReference>
<sequence length="84" mass="9513">MELNYKGDDVLGNKENIDCKHTRSSCYKNKQMKDVIYITLPKLTEEEVEIFKGPMHKALLAGVNVTKKAVSDALLNKGIKVEFK</sequence>
<reference evidence="4 5" key="1">
    <citation type="submission" date="2019-12" db="EMBL/GenBank/DDBJ databases">
        <title>Enteriobacteria Tanzani isolates_8377-8380.</title>
        <authorList>
            <person name="Subbiah M."/>
            <person name="Call D."/>
        </authorList>
    </citation>
    <scope>NUCLEOTIDE SEQUENCE [LARGE SCALE GENOMIC DNA]</scope>
    <source>
        <strain evidence="3 6">8378wH8</strain>
        <strain evidence="1 5">8379wE2</strain>
        <strain evidence="2 4">8379wE6</strain>
    </source>
</reference>
<protein>
    <submittedName>
        <fullName evidence="2">Uncharacterized protein</fullName>
    </submittedName>
</protein>